<accession>A0A4V0ZAY4</accession>
<sequence>MSRWWGRQSLHRQLVLLTSGIALLVAIGLVLGVQVALAGASKDASRQVLRDRAAAVVTSIGKEPGTRLTVPQTELDPGVAVYDRAGAQVAGEVPASMQSRYTELSTTAEERVIEVNDDTYAVLARPFTTASGQRGVIIAAEPFAPYEHTEDLAIIVSAVAGLLLVLVAAGSAAIVSRRALSPVEHMARTADEWSEHDLGRRFALGPPTNEIRALGTTLDGLLDKVASVIRAEQRLTAELAHELRTPLTTIHGVADLLAMRTDLDDEARADVALITDATTTMATTITVLLDLARRDDDQLRTESTTLSALEPAIRGLPLPEGRLELDLPSSLVIDVPQALALRALSPVLTNALHRCDRVRVTARRVDQQVELHVADTGPGVGDAAEGSLFEPGWSGDGGSGLGLALARRVARSGGGDVSLVAATNDDGGATFAVSFPGGPLPPHRG</sequence>
<dbReference type="EMBL" id="CP036164">
    <property type="protein sequence ID" value="QBF46108.1"/>
    <property type="molecule type" value="Genomic_DNA"/>
</dbReference>
<dbReference type="SMART" id="SM00387">
    <property type="entry name" value="HATPase_c"/>
    <property type="match status" value="1"/>
</dbReference>
<dbReference type="GO" id="GO:0005886">
    <property type="term" value="C:plasma membrane"/>
    <property type="evidence" value="ECO:0007669"/>
    <property type="project" value="UniProtKB-SubCell"/>
</dbReference>
<proteinExistence type="predicted"/>
<evidence type="ECO:0000259" key="13">
    <source>
        <dbReference type="PROSITE" id="PS50885"/>
    </source>
</evidence>
<dbReference type="PRINTS" id="PR00344">
    <property type="entry name" value="BCTRLSENSOR"/>
</dbReference>
<dbReference type="InterPro" id="IPR050428">
    <property type="entry name" value="TCS_sensor_his_kinase"/>
</dbReference>
<dbReference type="Gene3D" id="1.10.287.130">
    <property type="match status" value="1"/>
</dbReference>
<evidence type="ECO:0000256" key="3">
    <source>
        <dbReference type="ARBA" id="ARBA00012438"/>
    </source>
</evidence>
<evidence type="ECO:0000256" key="8">
    <source>
        <dbReference type="ARBA" id="ARBA00022989"/>
    </source>
</evidence>
<dbReference type="InterPro" id="IPR036890">
    <property type="entry name" value="HATPase_C_sf"/>
</dbReference>
<name>A0A4V0ZAY4_9MICO</name>
<dbReference type="InterPro" id="IPR003660">
    <property type="entry name" value="HAMP_dom"/>
</dbReference>
<dbReference type="Pfam" id="PF00512">
    <property type="entry name" value="HisKA"/>
    <property type="match status" value="1"/>
</dbReference>
<dbReference type="SUPFAM" id="SSF47384">
    <property type="entry name" value="Homodimeric domain of signal transducing histidine kinase"/>
    <property type="match status" value="1"/>
</dbReference>
<dbReference type="GO" id="GO:0000155">
    <property type="term" value="F:phosphorelay sensor kinase activity"/>
    <property type="evidence" value="ECO:0007669"/>
    <property type="project" value="InterPro"/>
</dbReference>
<reference evidence="14 15" key="1">
    <citation type="submission" date="2019-02" db="EMBL/GenBank/DDBJ databases">
        <title>Genomic data mining of an Antarctic deep-sea actinobacterium, Janibacterlimosus P3-3-X1.</title>
        <authorList>
            <person name="Liao L."/>
            <person name="Chen B."/>
        </authorList>
    </citation>
    <scope>NUCLEOTIDE SEQUENCE [LARGE SCALE GENOMIC DNA]</scope>
    <source>
        <strain evidence="14 15">P3-3-X1</strain>
    </source>
</reference>
<dbReference type="InterPro" id="IPR003661">
    <property type="entry name" value="HisK_dim/P_dom"/>
</dbReference>
<evidence type="ECO:0000256" key="9">
    <source>
        <dbReference type="ARBA" id="ARBA00023012"/>
    </source>
</evidence>
<evidence type="ECO:0000256" key="10">
    <source>
        <dbReference type="ARBA" id="ARBA00023136"/>
    </source>
</evidence>
<evidence type="ECO:0000313" key="15">
    <source>
        <dbReference type="Proteomes" id="UP000290408"/>
    </source>
</evidence>
<keyword evidence="7 14" id="KW-0418">Kinase</keyword>
<dbReference type="KEGG" id="jli:EXU32_07460"/>
<keyword evidence="4" id="KW-0597">Phosphoprotein</keyword>
<evidence type="ECO:0000256" key="11">
    <source>
        <dbReference type="SAM" id="Phobius"/>
    </source>
</evidence>
<dbReference type="SUPFAM" id="SSF55874">
    <property type="entry name" value="ATPase domain of HSP90 chaperone/DNA topoisomerase II/histidine kinase"/>
    <property type="match status" value="1"/>
</dbReference>
<dbReference type="RefSeq" id="WP_130629334.1">
    <property type="nucleotide sequence ID" value="NZ_CP036164.1"/>
</dbReference>
<feature type="domain" description="Histidine kinase" evidence="12">
    <location>
        <begin position="238"/>
        <end position="439"/>
    </location>
</feature>
<dbReference type="EC" id="2.7.13.3" evidence="3"/>
<dbReference type="AlphaFoldDB" id="A0A4V0ZAY4"/>
<dbReference type="InterPro" id="IPR036097">
    <property type="entry name" value="HisK_dim/P_sf"/>
</dbReference>
<comment type="catalytic activity">
    <reaction evidence="1">
        <text>ATP + protein L-histidine = ADP + protein N-phospho-L-histidine.</text>
        <dbReference type="EC" id="2.7.13.3"/>
    </reaction>
</comment>
<dbReference type="OrthoDB" id="3849995at2"/>
<dbReference type="Proteomes" id="UP000290408">
    <property type="component" value="Chromosome"/>
</dbReference>
<feature type="domain" description="HAMP" evidence="13">
    <location>
        <begin position="177"/>
        <end position="230"/>
    </location>
</feature>
<comment type="subcellular location">
    <subcellularLocation>
        <location evidence="2">Cell membrane</location>
    </subcellularLocation>
</comment>
<dbReference type="PANTHER" id="PTHR45436:SF5">
    <property type="entry name" value="SENSOR HISTIDINE KINASE TRCS"/>
    <property type="match status" value="1"/>
</dbReference>
<evidence type="ECO:0000256" key="5">
    <source>
        <dbReference type="ARBA" id="ARBA00022679"/>
    </source>
</evidence>
<dbReference type="Gene3D" id="6.10.340.10">
    <property type="match status" value="1"/>
</dbReference>
<evidence type="ECO:0000256" key="4">
    <source>
        <dbReference type="ARBA" id="ARBA00022553"/>
    </source>
</evidence>
<dbReference type="PROSITE" id="PS50109">
    <property type="entry name" value="HIS_KIN"/>
    <property type="match status" value="1"/>
</dbReference>
<dbReference type="PROSITE" id="PS50885">
    <property type="entry name" value="HAMP"/>
    <property type="match status" value="1"/>
</dbReference>
<feature type="transmembrane region" description="Helical" evidence="11">
    <location>
        <begin position="152"/>
        <end position="175"/>
    </location>
</feature>
<dbReference type="SMART" id="SM00304">
    <property type="entry name" value="HAMP"/>
    <property type="match status" value="1"/>
</dbReference>
<keyword evidence="9" id="KW-0902">Two-component regulatory system</keyword>
<dbReference type="SMART" id="SM00388">
    <property type="entry name" value="HisKA"/>
    <property type="match status" value="1"/>
</dbReference>
<dbReference type="Pfam" id="PF02518">
    <property type="entry name" value="HATPase_c"/>
    <property type="match status" value="1"/>
</dbReference>
<organism evidence="14 15">
    <name type="scientific">Janibacter limosus</name>
    <dbReference type="NCBI Taxonomy" id="53458"/>
    <lineage>
        <taxon>Bacteria</taxon>
        <taxon>Bacillati</taxon>
        <taxon>Actinomycetota</taxon>
        <taxon>Actinomycetes</taxon>
        <taxon>Micrococcales</taxon>
        <taxon>Intrasporangiaceae</taxon>
        <taxon>Janibacter</taxon>
    </lineage>
</organism>
<keyword evidence="8 11" id="KW-1133">Transmembrane helix</keyword>
<keyword evidence="15" id="KW-1185">Reference proteome</keyword>
<evidence type="ECO:0000256" key="2">
    <source>
        <dbReference type="ARBA" id="ARBA00004236"/>
    </source>
</evidence>
<evidence type="ECO:0000256" key="7">
    <source>
        <dbReference type="ARBA" id="ARBA00022777"/>
    </source>
</evidence>
<dbReference type="InterPro" id="IPR003594">
    <property type="entry name" value="HATPase_dom"/>
</dbReference>
<evidence type="ECO:0000256" key="1">
    <source>
        <dbReference type="ARBA" id="ARBA00000085"/>
    </source>
</evidence>
<keyword evidence="6 11" id="KW-0812">Transmembrane</keyword>
<evidence type="ECO:0000259" key="12">
    <source>
        <dbReference type="PROSITE" id="PS50109"/>
    </source>
</evidence>
<dbReference type="PANTHER" id="PTHR45436">
    <property type="entry name" value="SENSOR HISTIDINE KINASE YKOH"/>
    <property type="match status" value="1"/>
</dbReference>
<dbReference type="InterPro" id="IPR005467">
    <property type="entry name" value="His_kinase_dom"/>
</dbReference>
<evidence type="ECO:0000313" key="14">
    <source>
        <dbReference type="EMBL" id="QBF46108.1"/>
    </source>
</evidence>
<protein>
    <recommendedName>
        <fullName evidence="3">histidine kinase</fullName>
        <ecNumber evidence="3">2.7.13.3</ecNumber>
    </recommendedName>
</protein>
<evidence type="ECO:0000256" key="6">
    <source>
        <dbReference type="ARBA" id="ARBA00022692"/>
    </source>
</evidence>
<dbReference type="Gene3D" id="3.30.565.10">
    <property type="entry name" value="Histidine kinase-like ATPase, C-terminal domain"/>
    <property type="match status" value="1"/>
</dbReference>
<keyword evidence="10 11" id="KW-0472">Membrane</keyword>
<gene>
    <name evidence="14" type="ORF">EXU32_07460</name>
</gene>
<dbReference type="CDD" id="cd00082">
    <property type="entry name" value="HisKA"/>
    <property type="match status" value="1"/>
</dbReference>
<dbReference type="InterPro" id="IPR004358">
    <property type="entry name" value="Sig_transdc_His_kin-like_C"/>
</dbReference>
<keyword evidence="5" id="KW-0808">Transferase</keyword>